<keyword evidence="3 7" id="KW-0812">Transmembrane</keyword>
<feature type="transmembrane region" description="Helical" evidence="7">
    <location>
        <begin position="357"/>
        <end position="380"/>
    </location>
</feature>
<comment type="subcellular location">
    <subcellularLocation>
        <location evidence="1">Cell membrane</location>
        <topology evidence="1">Multi-pass membrane protein</topology>
    </subcellularLocation>
</comment>
<proteinExistence type="inferred from homology"/>
<reference evidence="9 10" key="1">
    <citation type="submission" date="2016-11" db="EMBL/GenBank/DDBJ databases">
        <authorList>
            <person name="Jaros S."/>
            <person name="Januszkiewicz K."/>
            <person name="Wedrychowicz H."/>
        </authorList>
    </citation>
    <scope>NUCLEOTIDE SEQUENCE [LARGE SCALE GENOMIC DNA]</scope>
    <source>
        <strain evidence="9 10">Y1</strain>
    </source>
</reference>
<evidence type="ECO:0000256" key="1">
    <source>
        <dbReference type="ARBA" id="ARBA00004651"/>
    </source>
</evidence>
<evidence type="ECO:0000256" key="3">
    <source>
        <dbReference type="ARBA" id="ARBA00022692"/>
    </source>
</evidence>
<feature type="transmembrane region" description="Helical" evidence="7">
    <location>
        <begin position="456"/>
        <end position="482"/>
    </location>
</feature>
<dbReference type="Pfam" id="PF02687">
    <property type="entry name" value="FtsX"/>
    <property type="match status" value="2"/>
</dbReference>
<dbReference type="GO" id="GO:0022857">
    <property type="term" value="F:transmembrane transporter activity"/>
    <property type="evidence" value="ECO:0007669"/>
    <property type="project" value="TreeGrafter"/>
</dbReference>
<dbReference type="PANTHER" id="PTHR30572">
    <property type="entry name" value="MEMBRANE COMPONENT OF TRANSPORTER-RELATED"/>
    <property type="match status" value="1"/>
</dbReference>
<keyword evidence="5 7" id="KW-0472">Membrane</keyword>
<evidence type="ECO:0000256" key="4">
    <source>
        <dbReference type="ARBA" id="ARBA00022989"/>
    </source>
</evidence>
<organism evidence="9 10">
    <name type="scientific">Ruminococcus flavefaciens</name>
    <dbReference type="NCBI Taxonomy" id="1265"/>
    <lineage>
        <taxon>Bacteria</taxon>
        <taxon>Bacillati</taxon>
        <taxon>Bacillota</taxon>
        <taxon>Clostridia</taxon>
        <taxon>Eubacteriales</taxon>
        <taxon>Oscillospiraceae</taxon>
        <taxon>Ruminococcus</taxon>
    </lineage>
</organism>
<dbReference type="AlphaFoldDB" id="A0A1M7M6V6"/>
<dbReference type="RefSeq" id="WP_072952285.1">
    <property type="nucleotide sequence ID" value="NZ_FRCT01000019.1"/>
</dbReference>
<evidence type="ECO:0000259" key="8">
    <source>
        <dbReference type="Pfam" id="PF02687"/>
    </source>
</evidence>
<dbReference type="InterPro" id="IPR003838">
    <property type="entry name" value="ABC3_permease_C"/>
</dbReference>
<feature type="transmembrane region" description="Helical" evidence="7">
    <location>
        <begin position="533"/>
        <end position="555"/>
    </location>
</feature>
<evidence type="ECO:0000256" key="5">
    <source>
        <dbReference type="ARBA" id="ARBA00023136"/>
    </source>
</evidence>
<dbReference type="InterPro" id="IPR050250">
    <property type="entry name" value="Macrolide_Exporter_MacB"/>
</dbReference>
<dbReference type="PANTHER" id="PTHR30572:SF4">
    <property type="entry name" value="ABC TRANSPORTER PERMEASE YTRF"/>
    <property type="match status" value="1"/>
</dbReference>
<evidence type="ECO:0000313" key="10">
    <source>
        <dbReference type="Proteomes" id="UP000184394"/>
    </source>
</evidence>
<feature type="domain" description="ABC3 transporter permease C-terminal" evidence="8">
    <location>
        <begin position="367"/>
        <end position="478"/>
    </location>
</feature>
<gene>
    <name evidence="9" type="ORF">SAMN04487860_11929</name>
</gene>
<name>A0A1M7M6V6_RUMFL</name>
<sequence>MKHLISLSMKYIRRQKLRTILTFMCITLSAFILATVCAYGSSIFSTLLNYTKDEDGSYEAEISSWIDHADDPQKARETIKGHPVVEDYYCYDMEVLFQKNEREVSFFEISDGKTSYRVKNAGLTSSEGNIELKSRYDDRSAAQYANNKGIYVSDIFKEMGYKEGDTVTLTIRPALARYDENAQIIKDIRAELKEKYGTEYTVTDAEYEELSEELKSKASKSSISSILLNQKNIGTNDAPLTDITYGEPVELTFKITGFLTQSNRSAEKYLDILNTGSDKLSLAEVYEKNPDIRYEDEHEVKIRTTDSMDYDDALKKLFGDLGFDVEKDYYDNDEYPHCPNTLLLALEWKSSDAVGKVIPMAVVPALILLLIAWFIARFVIDNAFEMAAQERSTHFAALRVMGASKLQVATVVLAEAVFYIFTAIPLGIISAILICRSSMNSFRRIGFPMFEFSAKPLFIGIAIFLSVIAVLISAYTSAMWVARKLSPAEALNFGKPRSKKKKLKNSKSKLDLNSKKFLRRYTRKNIGAAKSRFIVATITMGLGVLMFTFSALIALNSYKEMKKDMNQENIQDFWILGYYSNDPKNALNEVNKTFGDKEIFNDVHIEAYYQLTFKCPEDADPLLKTGTSIQGDKETRSAFVHTVDRKDYEKAGLEKLIGMSYDEFASSNVIFRNTYDQAKTGDSFTAPEKETYIEFYSTDTKKKFIGAVRSQFSSGGFIIPLESAAEFDMPMDITLTTNREHYEEAEKIFNDFTANNTVEYSQNAYMAGTGLMSFLKAIAKVLLTFLVSIWLVGILSMINSVNTSVLNRSRELMMLRSVGMTRNQLRKSVLMETMMFSAVAAIVGTILGVLIYIPEFGGSVEKQIGTIVTVILLSILLNIIIAILSAIPATKTLEKIDSIAQAVNR</sequence>
<dbReference type="Proteomes" id="UP000184394">
    <property type="component" value="Unassembled WGS sequence"/>
</dbReference>
<accession>A0A1M7M6V6</accession>
<feature type="transmembrane region" description="Helical" evidence="7">
    <location>
        <begin position="865"/>
        <end position="887"/>
    </location>
</feature>
<evidence type="ECO:0000256" key="2">
    <source>
        <dbReference type="ARBA" id="ARBA00022475"/>
    </source>
</evidence>
<feature type="transmembrane region" description="Helical" evidence="7">
    <location>
        <begin position="834"/>
        <end position="853"/>
    </location>
</feature>
<dbReference type="GO" id="GO:0005886">
    <property type="term" value="C:plasma membrane"/>
    <property type="evidence" value="ECO:0007669"/>
    <property type="project" value="UniProtKB-SubCell"/>
</dbReference>
<keyword evidence="4 7" id="KW-1133">Transmembrane helix</keyword>
<evidence type="ECO:0000313" key="9">
    <source>
        <dbReference type="EMBL" id="SHM86380.1"/>
    </source>
</evidence>
<dbReference type="EMBL" id="FRCT01000019">
    <property type="protein sequence ID" value="SHM86380.1"/>
    <property type="molecule type" value="Genomic_DNA"/>
</dbReference>
<feature type="domain" description="ABC3 transporter permease C-terminal" evidence="8">
    <location>
        <begin position="784"/>
        <end position="891"/>
    </location>
</feature>
<keyword evidence="9" id="KW-0449">Lipoprotein</keyword>
<feature type="transmembrane region" description="Helical" evidence="7">
    <location>
        <begin position="781"/>
        <end position="801"/>
    </location>
</feature>
<comment type="similarity">
    <text evidence="6">Belongs to the ABC-4 integral membrane protein family.</text>
</comment>
<protein>
    <submittedName>
        <fullName evidence="9">ABC-type transport system, involved in lipoprotein release, permease component</fullName>
    </submittedName>
</protein>
<evidence type="ECO:0000256" key="6">
    <source>
        <dbReference type="ARBA" id="ARBA00038076"/>
    </source>
</evidence>
<keyword evidence="2" id="KW-1003">Cell membrane</keyword>
<dbReference type="OrthoDB" id="9793166at2"/>
<feature type="transmembrane region" description="Helical" evidence="7">
    <location>
        <begin position="416"/>
        <end position="435"/>
    </location>
</feature>
<evidence type="ECO:0000256" key="7">
    <source>
        <dbReference type="SAM" id="Phobius"/>
    </source>
</evidence>